<feature type="transmembrane region" description="Helical" evidence="6">
    <location>
        <begin position="321"/>
        <end position="341"/>
    </location>
</feature>
<protein>
    <recommendedName>
        <fullName evidence="7">Major facilitator superfamily (MFS) profile domain-containing protein</fullName>
    </recommendedName>
</protein>
<dbReference type="SUPFAM" id="SSF103473">
    <property type="entry name" value="MFS general substrate transporter"/>
    <property type="match status" value="1"/>
</dbReference>
<feature type="transmembrane region" description="Helical" evidence="6">
    <location>
        <begin position="439"/>
        <end position="461"/>
    </location>
</feature>
<feature type="transmembrane region" description="Helical" evidence="6">
    <location>
        <begin position="348"/>
        <end position="367"/>
    </location>
</feature>
<name>A0A1B8GU02_9PEZI</name>
<evidence type="ECO:0000256" key="1">
    <source>
        <dbReference type="ARBA" id="ARBA00004141"/>
    </source>
</evidence>
<evidence type="ECO:0000256" key="6">
    <source>
        <dbReference type="SAM" id="Phobius"/>
    </source>
</evidence>
<feature type="transmembrane region" description="Helical" evidence="6">
    <location>
        <begin position="177"/>
        <end position="198"/>
    </location>
</feature>
<dbReference type="Gene3D" id="1.20.1250.20">
    <property type="entry name" value="MFS general substrate transporter like domains"/>
    <property type="match status" value="2"/>
</dbReference>
<dbReference type="PROSITE" id="PS50850">
    <property type="entry name" value="MFS"/>
    <property type="match status" value="1"/>
</dbReference>
<dbReference type="AlphaFoldDB" id="A0A1B8GU02"/>
<feature type="transmembrane region" description="Helical" evidence="6">
    <location>
        <begin position="50"/>
        <end position="68"/>
    </location>
</feature>
<dbReference type="FunFam" id="1.20.1250.20:FF:000013">
    <property type="entry name" value="MFS general substrate transporter"/>
    <property type="match status" value="1"/>
</dbReference>
<comment type="subcellular location">
    <subcellularLocation>
        <location evidence="1">Membrane</location>
        <topology evidence="1">Multi-pass membrane protein</topology>
    </subcellularLocation>
</comment>
<dbReference type="GeneID" id="28836019"/>
<feature type="transmembrane region" description="Helical" evidence="6">
    <location>
        <begin position="117"/>
        <end position="136"/>
    </location>
</feature>
<dbReference type="Proteomes" id="UP000091956">
    <property type="component" value="Unassembled WGS sequence"/>
</dbReference>
<evidence type="ECO:0000313" key="8">
    <source>
        <dbReference type="EMBL" id="OBT99306.1"/>
    </source>
</evidence>
<evidence type="ECO:0000313" key="9">
    <source>
        <dbReference type="Proteomes" id="UP000091956"/>
    </source>
</evidence>
<dbReference type="EMBL" id="KV460213">
    <property type="protein sequence ID" value="OBT99306.1"/>
    <property type="molecule type" value="Genomic_DNA"/>
</dbReference>
<dbReference type="InterPro" id="IPR011701">
    <property type="entry name" value="MFS"/>
</dbReference>
<dbReference type="FunFam" id="1.20.1250.20:FF:000018">
    <property type="entry name" value="MFS transporter permease"/>
    <property type="match status" value="1"/>
</dbReference>
<keyword evidence="9" id="KW-1185">Reference proteome</keyword>
<dbReference type="OrthoDB" id="3639251at2759"/>
<reference evidence="9" key="2">
    <citation type="journal article" date="2018" name="Nat. Commun.">
        <title>Extreme sensitivity to ultraviolet light in the fungal pathogen causing white-nose syndrome of bats.</title>
        <authorList>
            <person name="Palmer J.M."/>
            <person name="Drees K.P."/>
            <person name="Foster J.T."/>
            <person name="Lindner D.L."/>
        </authorList>
    </citation>
    <scope>NUCLEOTIDE SEQUENCE [LARGE SCALE GENOMIC DNA]</scope>
    <source>
        <strain evidence="9">UAMH 10579</strain>
    </source>
</reference>
<feature type="transmembrane region" description="Helical" evidence="6">
    <location>
        <begin position="407"/>
        <end position="427"/>
    </location>
</feature>
<dbReference type="PANTHER" id="PTHR43791">
    <property type="entry name" value="PERMEASE-RELATED"/>
    <property type="match status" value="1"/>
</dbReference>
<dbReference type="InterPro" id="IPR036259">
    <property type="entry name" value="MFS_trans_sf"/>
</dbReference>
<dbReference type="PANTHER" id="PTHR43791:SF47">
    <property type="entry name" value="MAJOR FACILITATOR SUPERFAMILY (MFS) PROFILE DOMAIN-CONTAINING PROTEIN-RELATED"/>
    <property type="match status" value="1"/>
</dbReference>
<dbReference type="RefSeq" id="XP_018133039.1">
    <property type="nucleotide sequence ID" value="XM_018272141.1"/>
</dbReference>
<feature type="transmembrane region" description="Helical" evidence="6">
    <location>
        <begin position="373"/>
        <end position="395"/>
    </location>
</feature>
<sequence>MSHDAKLSKELEVAHIESSQLEKTILEDRELIVVSPEEAKKIIWKIDRRLLPVVGLVYCISLLDRGNFALANSAGMKKDLELSVGNRYSLIALIFFVPYIIFEFPSTILIRIVGPRLFISGICMTWGILMIGSGFVNNWHELFGIRILLGVLEAGFFPGSVYLLSTWYSRYDVHKRFSFFYLIGSMSSALGGILSYAFSRMDGVAGIAGWRWIFIMEGIITCLIATQGFLLIVEFPEKAAQSWNFLSEREASWVVQQINNDRNDVTPDKFNLGRYCREALDVRLWLFGMLFFCVLTTPYAVAFFLPAILGSMGFNSAESQYLTAPPYFAAAFLMLGTAWFGDKYKVRGPGIIACSILTIIGLALIGFTKTTGVRYFGVFLTVSGANSNIPAIMAYQANNIVGQTRRAMGSALLVGMGGVGGIAGSLVFRSQDYPLYRPGIYACLACNGLMILIVIGLSTFFSNQNKKQRRGEIIIEKTAGFQYTL</sequence>
<keyword evidence="5 6" id="KW-0472">Membrane</keyword>
<evidence type="ECO:0000259" key="7">
    <source>
        <dbReference type="PROSITE" id="PS50850"/>
    </source>
</evidence>
<feature type="transmembrane region" description="Helical" evidence="6">
    <location>
        <begin position="210"/>
        <end position="233"/>
    </location>
</feature>
<evidence type="ECO:0000256" key="2">
    <source>
        <dbReference type="ARBA" id="ARBA00022448"/>
    </source>
</evidence>
<feature type="transmembrane region" description="Helical" evidence="6">
    <location>
        <begin position="284"/>
        <end position="309"/>
    </location>
</feature>
<dbReference type="Pfam" id="PF07690">
    <property type="entry name" value="MFS_1"/>
    <property type="match status" value="1"/>
</dbReference>
<organism evidence="8 9">
    <name type="scientific">Pseudogymnoascus verrucosus</name>
    <dbReference type="NCBI Taxonomy" id="342668"/>
    <lineage>
        <taxon>Eukaryota</taxon>
        <taxon>Fungi</taxon>
        <taxon>Dikarya</taxon>
        <taxon>Ascomycota</taxon>
        <taxon>Pezizomycotina</taxon>
        <taxon>Leotiomycetes</taxon>
        <taxon>Thelebolales</taxon>
        <taxon>Thelebolaceae</taxon>
        <taxon>Pseudogymnoascus</taxon>
    </lineage>
</organism>
<evidence type="ECO:0000256" key="4">
    <source>
        <dbReference type="ARBA" id="ARBA00022989"/>
    </source>
</evidence>
<dbReference type="GO" id="GO:0022857">
    <property type="term" value="F:transmembrane transporter activity"/>
    <property type="evidence" value="ECO:0007669"/>
    <property type="project" value="InterPro"/>
</dbReference>
<proteinExistence type="predicted"/>
<dbReference type="GO" id="GO:0016020">
    <property type="term" value="C:membrane"/>
    <property type="evidence" value="ECO:0007669"/>
    <property type="project" value="UniProtKB-SubCell"/>
</dbReference>
<keyword evidence="3 6" id="KW-0812">Transmembrane</keyword>
<feature type="transmembrane region" description="Helical" evidence="6">
    <location>
        <begin position="142"/>
        <end position="165"/>
    </location>
</feature>
<feature type="transmembrane region" description="Helical" evidence="6">
    <location>
        <begin position="88"/>
        <end position="110"/>
    </location>
</feature>
<gene>
    <name evidence="8" type="ORF">VE01_02633</name>
</gene>
<keyword evidence="4 6" id="KW-1133">Transmembrane helix</keyword>
<accession>A0A1B8GU02</accession>
<keyword evidence="2" id="KW-0813">Transport</keyword>
<evidence type="ECO:0000256" key="3">
    <source>
        <dbReference type="ARBA" id="ARBA00022692"/>
    </source>
</evidence>
<feature type="domain" description="Major facilitator superfamily (MFS) profile" evidence="7">
    <location>
        <begin position="50"/>
        <end position="466"/>
    </location>
</feature>
<dbReference type="InterPro" id="IPR020846">
    <property type="entry name" value="MFS_dom"/>
</dbReference>
<evidence type="ECO:0000256" key="5">
    <source>
        <dbReference type="ARBA" id="ARBA00023136"/>
    </source>
</evidence>
<reference evidence="8 9" key="1">
    <citation type="submission" date="2016-03" db="EMBL/GenBank/DDBJ databases">
        <title>Comparative genomics of Pseudogymnoascus destructans, the fungus causing white-nose syndrome of bats.</title>
        <authorList>
            <person name="Palmer J.M."/>
            <person name="Drees K.P."/>
            <person name="Foster J.T."/>
            <person name="Lindner D.L."/>
        </authorList>
    </citation>
    <scope>NUCLEOTIDE SEQUENCE [LARGE SCALE GENOMIC DNA]</scope>
    <source>
        <strain evidence="8 9">UAMH 10579</strain>
    </source>
</reference>